<sequence length="456" mass="47814">MAGWPSLDRDADRRLAASLDAGDADALPQIYDAYGPRLFDYCHVLLRDQEAAAQALHDALIIVRERAGRLPYALFRGRLYGVARKECLRRRADAAPPAERLLVPEAAGSEADEATRPLVRAALHVLSAAQREALDLFLRHELDADELAEVLGMTPHEVSMHVAQARHDLDEAFSAVLVAATGREECSGVEELAPPGTPLDTTTCGTLARHIASCPICGSRRDLTVTNAQLLQAMPTAALPGTLRSRVLDTASAPALADLRATIARRADPPPPEPGAVPEPDRAGRRRWPVVAAVACVLLVVSGVFLLLPGPGQDEASGRSAPSGSSSADGLLVGSPEPAGSPTPNPTPVKKTPKPAPPTPYTRRPSSPQRPGTLSVTGCHMPGTRHCSVKVTARGGPVAWRVTGTTGTVTASGGGRLRAGQSTSVTVTRTDRFCVGVPSASVTFNANVTATVTFSC</sequence>
<dbReference type="GO" id="GO:0003677">
    <property type="term" value="F:DNA binding"/>
    <property type="evidence" value="ECO:0007669"/>
    <property type="project" value="UniProtKB-KW"/>
</dbReference>
<dbReference type="InterPro" id="IPR013324">
    <property type="entry name" value="RNA_pol_sigma_r3/r4-like"/>
</dbReference>
<dbReference type="GO" id="GO:0006352">
    <property type="term" value="P:DNA-templated transcription initiation"/>
    <property type="evidence" value="ECO:0007669"/>
    <property type="project" value="InterPro"/>
</dbReference>
<evidence type="ECO:0000256" key="3">
    <source>
        <dbReference type="ARBA" id="ARBA00023082"/>
    </source>
</evidence>
<feature type="region of interest" description="Disordered" evidence="6">
    <location>
        <begin position="313"/>
        <end position="381"/>
    </location>
</feature>
<reference evidence="7" key="1">
    <citation type="submission" date="2023-03" db="EMBL/GenBank/DDBJ databases">
        <title>Actinoallomurus iriomotensis NBRC 103684.</title>
        <authorList>
            <person name="Ichikawa N."/>
            <person name="Sato H."/>
            <person name="Tonouchi N."/>
        </authorList>
    </citation>
    <scope>NUCLEOTIDE SEQUENCE</scope>
    <source>
        <strain evidence="7">NBRC 103684</strain>
    </source>
</reference>
<dbReference type="SUPFAM" id="SSF88946">
    <property type="entry name" value="Sigma2 domain of RNA polymerase sigma factors"/>
    <property type="match status" value="1"/>
</dbReference>
<keyword evidence="8" id="KW-1185">Reference proteome</keyword>
<dbReference type="EMBL" id="BSTK01000005">
    <property type="protein sequence ID" value="GLY86214.1"/>
    <property type="molecule type" value="Genomic_DNA"/>
</dbReference>
<keyword evidence="4" id="KW-0238">DNA-binding</keyword>
<dbReference type="PANTHER" id="PTHR43133:SF8">
    <property type="entry name" value="RNA POLYMERASE SIGMA FACTOR HI_1459-RELATED"/>
    <property type="match status" value="1"/>
</dbReference>
<keyword evidence="5" id="KW-0804">Transcription</keyword>
<keyword evidence="3" id="KW-0731">Sigma factor</keyword>
<dbReference type="SUPFAM" id="SSF88659">
    <property type="entry name" value="Sigma3 and sigma4 domains of RNA polymerase sigma factors"/>
    <property type="match status" value="1"/>
</dbReference>
<evidence type="ECO:0008006" key="9">
    <source>
        <dbReference type="Google" id="ProtNLM"/>
    </source>
</evidence>
<proteinExistence type="inferred from homology"/>
<feature type="compositionally biased region" description="Low complexity" evidence="6">
    <location>
        <begin position="361"/>
        <end position="371"/>
    </location>
</feature>
<evidence type="ECO:0000256" key="2">
    <source>
        <dbReference type="ARBA" id="ARBA00023015"/>
    </source>
</evidence>
<comment type="caution">
    <text evidence="7">The sequence shown here is derived from an EMBL/GenBank/DDBJ whole genome shotgun (WGS) entry which is preliminary data.</text>
</comment>
<dbReference type="GO" id="GO:0016987">
    <property type="term" value="F:sigma factor activity"/>
    <property type="evidence" value="ECO:0007669"/>
    <property type="project" value="UniProtKB-KW"/>
</dbReference>
<evidence type="ECO:0000256" key="1">
    <source>
        <dbReference type="ARBA" id="ARBA00010641"/>
    </source>
</evidence>
<dbReference type="PANTHER" id="PTHR43133">
    <property type="entry name" value="RNA POLYMERASE ECF-TYPE SIGMA FACTO"/>
    <property type="match status" value="1"/>
</dbReference>
<keyword evidence="2" id="KW-0805">Transcription regulation</keyword>
<feature type="region of interest" description="Disordered" evidence="6">
    <location>
        <begin position="263"/>
        <end position="282"/>
    </location>
</feature>
<evidence type="ECO:0000256" key="5">
    <source>
        <dbReference type="ARBA" id="ARBA00023163"/>
    </source>
</evidence>
<accession>A0A9W6W0C6</accession>
<dbReference type="InterPro" id="IPR036388">
    <property type="entry name" value="WH-like_DNA-bd_sf"/>
</dbReference>
<dbReference type="InterPro" id="IPR013325">
    <property type="entry name" value="RNA_pol_sigma_r2"/>
</dbReference>
<dbReference type="Proteomes" id="UP001165074">
    <property type="component" value="Unassembled WGS sequence"/>
</dbReference>
<evidence type="ECO:0000313" key="8">
    <source>
        <dbReference type="Proteomes" id="UP001165074"/>
    </source>
</evidence>
<dbReference type="InterPro" id="IPR039425">
    <property type="entry name" value="RNA_pol_sigma-70-like"/>
</dbReference>
<dbReference type="AlphaFoldDB" id="A0A9W6W0C6"/>
<organism evidence="7 8">
    <name type="scientific">Actinoallomurus iriomotensis</name>
    <dbReference type="NCBI Taxonomy" id="478107"/>
    <lineage>
        <taxon>Bacteria</taxon>
        <taxon>Bacillati</taxon>
        <taxon>Actinomycetota</taxon>
        <taxon>Actinomycetes</taxon>
        <taxon>Streptosporangiales</taxon>
        <taxon>Thermomonosporaceae</taxon>
        <taxon>Actinoallomurus</taxon>
    </lineage>
</organism>
<dbReference type="Gene3D" id="1.10.10.10">
    <property type="entry name" value="Winged helix-like DNA-binding domain superfamily/Winged helix DNA-binding domain"/>
    <property type="match status" value="1"/>
</dbReference>
<gene>
    <name evidence="7" type="ORF">Airi02_041430</name>
</gene>
<protein>
    <recommendedName>
        <fullName evidence="9">Sigma-70 family RNA polymerase sigma factor</fullName>
    </recommendedName>
</protein>
<evidence type="ECO:0000256" key="6">
    <source>
        <dbReference type="SAM" id="MobiDB-lite"/>
    </source>
</evidence>
<evidence type="ECO:0000256" key="4">
    <source>
        <dbReference type="ARBA" id="ARBA00023125"/>
    </source>
</evidence>
<dbReference type="RefSeq" id="WP_285573896.1">
    <property type="nucleotide sequence ID" value="NZ_BSTK01000005.1"/>
</dbReference>
<feature type="compositionally biased region" description="Low complexity" evidence="6">
    <location>
        <begin position="318"/>
        <end position="330"/>
    </location>
</feature>
<comment type="similarity">
    <text evidence="1">Belongs to the sigma-70 factor family. ECF subfamily.</text>
</comment>
<name>A0A9W6W0C6_9ACTN</name>
<dbReference type="Gene3D" id="1.10.1740.10">
    <property type="match status" value="1"/>
</dbReference>
<evidence type="ECO:0000313" key="7">
    <source>
        <dbReference type="EMBL" id="GLY86214.1"/>
    </source>
</evidence>